<gene>
    <name evidence="1" type="ORF">FUSO3_11925</name>
</gene>
<evidence type="ECO:0000313" key="2">
    <source>
        <dbReference type="Proteomes" id="UP000027473"/>
    </source>
</evidence>
<comment type="caution">
    <text evidence="1">The sequence shown here is derived from an EMBL/GenBank/DDBJ whole genome shotgun (WGS) entry which is preliminary data.</text>
</comment>
<dbReference type="EMBL" id="JAAC01000230">
    <property type="protein sequence ID" value="KDE60765.1"/>
    <property type="molecule type" value="Genomic_DNA"/>
</dbReference>
<accession>A0AB73BT62</accession>
<organism evidence="1 2">
    <name type="scientific">Fusobacterium necrophorum BL</name>
    <dbReference type="NCBI Taxonomy" id="1441732"/>
    <lineage>
        <taxon>Bacteria</taxon>
        <taxon>Fusobacteriati</taxon>
        <taxon>Fusobacteriota</taxon>
        <taxon>Fusobacteriia</taxon>
        <taxon>Fusobacteriales</taxon>
        <taxon>Fusobacteriaceae</taxon>
        <taxon>Fusobacterium</taxon>
    </lineage>
</organism>
<sequence length="29" mass="3451">MKSCIVEGNSMEFPLFYYIGKYKFKEIGK</sequence>
<protein>
    <submittedName>
        <fullName evidence="1">Uncharacterized protein</fullName>
    </submittedName>
</protein>
<reference evidence="1 2" key="1">
    <citation type="submission" date="2014-01" db="EMBL/GenBank/DDBJ databases">
        <title>Comparative genomics of Fusobacterium necrophorum wild isolates.</title>
        <authorList>
            <person name="Kittichotirat W."/>
            <person name="Bumgarner R.E."/>
            <person name="Lawrence P."/>
        </authorList>
    </citation>
    <scope>NUCLEOTIDE SEQUENCE [LARGE SCALE GENOMIC DNA]</scope>
    <source>
        <strain evidence="1 2">BL</strain>
    </source>
</reference>
<dbReference type="Proteomes" id="UP000027473">
    <property type="component" value="Unassembled WGS sequence"/>
</dbReference>
<dbReference type="AlphaFoldDB" id="A0AB73BT62"/>
<evidence type="ECO:0000313" key="1">
    <source>
        <dbReference type="EMBL" id="KDE60765.1"/>
    </source>
</evidence>
<name>A0AB73BT62_9FUSO</name>
<proteinExistence type="predicted"/>